<dbReference type="RefSeq" id="XP_046114556.1">
    <property type="nucleotide sequence ID" value="XM_046260782.1"/>
</dbReference>
<evidence type="ECO:0000313" key="4">
    <source>
        <dbReference type="Proteomes" id="UP000887229"/>
    </source>
</evidence>
<accession>A0A9P8CL20</accession>
<dbReference type="InterPro" id="IPR039970">
    <property type="entry name" value="TF_Grauzone"/>
</dbReference>
<dbReference type="Proteomes" id="UP000887229">
    <property type="component" value="Unassembled WGS sequence"/>
</dbReference>
<dbReference type="SUPFAM" id="SSF57667">
    <property type="entry name" value="beta-beta-alpha zinc fingers"/>
    <property type="match status" value="1"/>
</dbReference>
<keyword evidence="1" id="KW-0862">Zinc</keyword>
<dbReference type="PANTHER" id="PTHR23225">
    <property type="entry name" value="ZINC FINGER PROTEIN"/>
    <property type="match status" value="1"/>
</dbReference>
<reference evidence="3" key="1">
    <citation type="journal article" date="2021" name="IMA Fungus">
        <title>Genomic characterization of three marine fungi, including Emericellopsis atlantica sp. nov. with signatures of a generalist lifestyle and marine biomass degradation.</title>
        <authorList>
            <person name="Hagestad O.C."/>
            <person name="Hou L."/>
            <person name="Andersen J.H."/>
            <person name="Hansen E.H."/>
            <person name="Altermark B."/>
            <person name="Li C."/>
            <person name="Kuhnert E."/>
            <person name="Cox R.J."/>
            <person name="Crous P.W."/>
            <person name="Spatafora J.W."/>
            <person name="Lail K."/>
            <person name="Amirebrahimi M."/>
            <person name="Lipzen A."/>
            <person name="Pangilinan J."/>
            <person name="Andreopoulos W."/>
            <person name="Hayes R.D."/>
            <person name="Ng V."/>
            <person name="Grigoriev I.V."/>
            <person name="Jackson S.A."/>
            <person name="Sutton T.D.S."/>
            <person name="Dobson A.D.W."/>
            <person name="Rama T."/>
        </authorList>
    </citation>
    <scope>NUCLEOTIDE SEQUENCE</scope>
    <source>
        <strain evidence="3">TS7</strain>
    </source>
</reference>
<feature type="non-terminal residue" evidence="3">
    <location>
        <position position="1"/>
    </location>
</feature>
<keyword evidence="1" id="KW-0479">Metal-binding</keyword>
<evidence type="ECO:0000256" key="1">
    <source>
        <dbReference type="PROSITE-ProRule" id="PRU00042"/>
    </source>
</evidence>
<dbReference type="PROSITE" id="PS50157">
    <property type="entry name" value="ZINC_FINGER_C2H2_2"/>
    <property type="match status" value="2"/>
</dbReference>
<evidence type="ECO:0000313" key="3">
    <source>
        <dbReference type="EMBL" id="KAG9250632.1"/>
    </source>
</evidence>
<protein>
    <recommendedName>
        <fullName evidence="2">C2H2-type domain-containing protein</fullName>
    </recommendedName>
</protein>
<feature type="non-terminal residue" evidence="3">
    <location>
        <position position="215"/>
    </location>
</feature>
<dbReference type="PROSITE" id="PS00028">
    <property type="entry name" value="ZINC_FINGER_C2H2_1"/>
    <property type="match status" value="1"/>
</dbReference>
<dbReference type="EMBL" id="MU251275">
    <property type="protein sequence ID" value="KAG9250632.1"/>
    <property type="molecule type" value="Genomic_DNA"/>
</dbReference>
<dbReference type="SMART" id="SM00355">
    <property type="entry name" value="ZnF_C2H2"/>
    <property type="match status" value="3"/>
</dbReference>
<proteinExistence type="predicted"/>
<gene>
    <name evidence="3" type="ORF">F5Z01DRAFT_612143</name>
</gene>
<dbReference type="PANTHER" id="PTHR23225:SF2">
    <property type="entry name" value="AT09679P-RELATED"/>
    <property type="match status" value="1"/>
</dbReference>
<keyword evidence="4" id="KW-1185">Reference proteome</keyword>
<dbReference type="InterPro" id="IPR013087">
    <property type="entry name" value="Znf_C2H2_type"/>
</dbReference>
<dbReference type="AlphaFoldDB" id="A0A9P8CL20"/>
<evidence type="ECO:0000259" key="2">
    <source>
        <dbReference type="PROSITE" id="PS50157"/>
    </source>
</evidence>
<sequence>HQTVDPATAERAAKSLSTSSASPLELKCSQCGITYRKQSAFDKHVENHTRPFICVFHYAGCNRTFSKKNEWKRHVLRQHICLEYYHCELPQYAAATQSATTCQVKSHPACGKTFRRKDLHREHVRRMHLLESHQEPQPIAKMQKQALRKRFQLPRKLACPVELCNFIFDGDKALDEWMEHAARHLRAAHDELEPKVEFGGSKDSCLAKWAESVKV</sequence>
<dbReference type="InterPro" id="IPR036236">
    <property type="entry name" value="Znf_C2H2_sf"/>
</dbReference>
<dbReference type="GO" id="GO:0003700">
    <property type="term" value="F:DNA-binding transcription factor activity"/>
    <property type="evidence" value="ECO:0007669"/>
    <property type="project" value="InterPro"/>
</dbReference>
<feature type="domain" description="C2H2-type" evidence="2">
    <location>
        <begin position="26"/>
        <end position="49"/>
    </location>
</feature>
<comment type="caution">
    <text evidence="3">The sequence shown here is derived from an EMBL/GenBank/DDBJ whole genome shotgun (WGS) entry which is preliminary data.</text>
</comment>
<name>A0A9P8CL20_9HYPO</name>
<organism evidence="3 4">
    <name type="scientific">Emericellopsis atlantica</name>
    <dbReference type="NCBI Taxonomy" id="2614577"/>
    <lineage>
        <taxon>Eukaryota</taxon>
        <taxon>Fungi</taxon>
        <taxon>Dikarya</taxon>
        <taxon>Ascomycota</taxon>
        <taxon>Pezizomycotina</taxon>
        <taxon>Sordariomycetes</taxon>
        <taxon>Hypocreomycetidae</taxon>
        <taxon>Hypocreales</taxon>
        <taxon>Bionectriaceae</taxon>
        <taxon>Emericellopsis</taxon>
    </lineage>
</organism>
<keyword evidence="1" id="KW-0863">Zinc-finger</keyword>
<dbReference type="GeneID" id="70291685"/>
<dbReference type="OrthoDB" id="5388486at2759"/>
<feature type="domain" description="C2H2-type" evidence="2">
    <location>
        <begin position="100"/>
        <end position="138"/>
    </location>
</feature>
<dbReference type="Gene3D" id="3.30.160.60">
    <property type="entry name" value="Classic Zinc Finger"/>
    <property type="match status" value="1"/>
</dbReference>
<dbReference type="GO" id="GO:0008270">
    <property type="term" value="F:zinc ion binding"/>
    <property type="evidence" value="ECO:0007669"/>
    <property type="project" value="UniProtKB-KW"/>
</dbReference>